<evidence type="ECO:0008006" key="4">
    <source>
        <dbReference type="Google" id="ProtNLM"/>
    </source>
</evidence>
<dbReference type="PANTHER" id="PTHR24030">
    <property type="entry name" value="PROTEIN CMSS1"/>
    <property type="match status" value="1"/>
</dbReference>
<organism evidence="2 3">
    <name type="scientific">Coprinopsis marcescibilis</name>
    <name type="common">Agaric fungus</name>
    <name type="synonym">Psathyrella marcescibilis</name>
    <dbReference type="NCBI Taxonomy" id="230819"/>
    <lineage>
        <taxon>Eukaryota</taxon>
        <taxon>Fungi</taxon>
        <taxon>Dikarya</taxon>
        <taxon>Basidiomycota</taxon>
        <taxon>Agaricomycotina</taxon>
        <taxon>Agaricomycetes</taxon>
        <taxon>Agaricomycetidae</taxon>
        <taxon>Agaricales</taxon>
        <taxon>Agaricineae</taxon>
        <taxon>Psathyrellaceae</taxon>
        <taxon>Coprinopsis</taxon>
    </lineage>
</organism>
<reference evidence="2 3" key="1">
    <citation type="journal article" date="2019" name="Nat. Ecol. Evol.">
        <title>Megaphylogeny resolves global patterns of mushroom evolution.</title>
        <authorList>
            <person name="Varga T."/>
            <person name="Krizsan K."/>
            <person name="Foldi C."/>
            <person name="Dima B."/>
            <person name="Sanchez-Garcia M."/>
            <person name="Sanchez-Ramirez S."/>
            <person name="Szollosi G.J."/>
            <person name="Szarkandi J.G."/>
            <person name="Papp V."/>
            <person name="Albert L."/>
            <person name="Andreopoulos W."/>
            <person name="Angelini C."/>
            <person name="Antonin V."/>
            <person name="Barry K.W."/>
            <person name="Bougher N.L."/>
            <person name="Buchanan P."/>
            <person name="Buyck B."/>
            <person name="Bense V."/>
            <person name="Catcheside P."/>
            <person name="Chovatia M."/>
            <person name="Cooper J."/>
            <person name="Damon W."/>
            <person name="Desjardin D."/>
            <person name="Finy P."/>
            <person name="Geml J."/>
            <person name="Haridas S."/>
            <person name="Hughes K."/>
            <person name="Justo A."/>
            <person name="Karasinski D."/>
            <person name="Kautmanova I."/>
            <person name="Kiss B."/>
            <person name="Kocsube S."/>
            <person name="Kotiranta H."/>
            <person name="LaButti K.M."/>
            <person name="Lechner B.E."/>
            <person name="Liimatainen K."/>
            <person name="Lipzen A."/>
            <person name="Lukacs Z."/>
            <person name="Mihaltcheva S."/>
            <person name="Morgado L.N."/>
            <person name="Niskanen T."/>
            <person name="Noordeloos M.E."/>
            <person name="Ohm R.A."/>
            <person name="Ortiz-Santana B."/>
            <person name="Ovrebo C."/>
            <person name="Racz N."/>
            <person name="Riley R."/>
            <person name="Savchenko A."/>
            <person name="Shiryaev A."/>
            <person name="Soop K."/>
            <person name="Spirin V."/>
            <person name="Szebenyi C."/>
            <person name="Tomsovsky M."/>
            <person name="Tulloss R.E."/>
            <person name="Uehling J."/>
            <person name="Grigoriev I.V."/>
            <person name="Vagvolgyi C."/>
            <person name="Papp T."/>
            <person name="Martin F.M."/>
            <person name="Miettinen O."/>
            <person name="Hibbett D.S."/>
            <person name="Nagy L.G."/>
        </authorList>
    </citation>
    <scope>NUCLEOTIDE SEQUENCE [LARGE SCALE GENOMIC DNA]</scope>
    <source>
        <strain evidence="2 3">CBS 121175</strain>
    </source>
</reference>
<dbReference type="GO" id="GO:0030686">
    <property type="term" value="C:90S preribosome"/>
    <property type="evidence" value="ECO:0007669"/>
    <property type="project" value="TreeGrafter"/>
</dbReference>
<evidence type="ECO:0000256" key="1">
    <source>
        <dbReference type="SAM" id="MobiDB-lite"/>
    </source>
</evidence>
<accession>A0A5C3L1L2</accession>
<keyword evidence="3" id="KW-1185">Reference proteome</keyword>
<dbReference type="Pfam" id="PF14617">
    <property type="entry name" value="CMS1"/>
    <property type="match status" value="1"/>
</dbReference>
<proteinExistence type="predicted"/>
<name>A0A5C3L1L2_COPMA</name>
<dbReference type="STRING" id="230819.A0A5C3L1L2"/>
<sequence>MRKGDDLDDDFVVDELVALSEDEGSPELDDEFVADEPVEEGSNAEDGATVQNVSTDPKNSKKRKRREKEKERKKRKLAQIVEAQPQGSIAMQSPESLSDYLASMQKKTFKDISEIELDDLRIPASAIVDTTLWTGPRTLDQLVEFIGKVLPTLRTRLLQRPKSTGAPTLIYVTSSALRVIDVTRILKDDKTLRGEKGGEVAKLFARHIKLAEHETYLSRTRVTAAPGTPGRIGKLLCETESLSVSQLSHIILDVTFRDSKKRNLLDIPEIRDEVFKTVLGAPKMLKSIKEGKTKVVLF</sequence>
<dbReference type="GO" id="GO:0005634">
    <property type="term" value="C:nucleus"/>
    <property type="evidence" value="ECO:0007669"/>
    <property type="project" value="TreeGrafter"/>
</dbReference>
<dbReference type="PANTHER" id="PTHR24030:SF0">
    <property type="entry name" value="PROTEIN CMSS1"/>
    <property type="match status" value="1"/>
</dbReference>
<dbReference type="OrthoDB" id="1929311at2759"/>
<dbReference type="EMBL" id="ML210175">
    <property type="protein sequence ID" value="TFK26423.1"/>
    <property type="molecule type" value="Genomic_DNA"/>
</dbReference>
<protein>
    <recommendedName>
        <fullName evidence="4">Protein cms1</fullName>
    </recommendedName>
</protein>
<dbReference type="Proteomes" id="UP000307440">
    <property type="component" value="Unassembled WGS sequence"/>
</dbReference>
<gene>
    <name evidence="2" type="ORF">FA15DRAFT_667515</name>
</gene>
<dbReference type="AlphaFoldDB" id="A0A5C3L1L2"/>
<feature type="region of interest" description="Disordered" evidence="1">
    <location>
        <begin position="36"/>
        <end position="76"/>
    </location>
</feature>
<feature type="compositionally biased region" description="Basic residues" evidence="1">
    <location>
        <begin position="60"/>
        <end position="76"/>
    </location>
</feature>
<evidence type="ECO:0000313" key="3">
    <source>
        <dbReference type="Proteomes" id="UP000307440"/>
    </source>
</evidence>
<dbReference type="InterPro" id="IPR032704">
    <property type="entry name" value="Cms1"/>
</dbReference>
<evidence type="ECO:0000313" key="2">
    <source>
        <dbReference type="EMBL" id="TFK26423.1"/>
    </source>
</evidence>